<sequence length="69" mass="7407">MNKNAKQNLKKDVGLWTKGFKSGVKMIVPTSPSDVAWMAGGYGASRVVGGIVKKGAKYVAKTYRNMGTK</sequence>
<organism evidence="1">
    <name type="scientific">uncultured Caudovirales phage</name>
    <dbReference type="NCBI Taxonomy" id="2100421"/>
    <lineage>
        <taxon>Viruses</taxon>
        <taxon>Duplodnaviria</taxon>
        <taxon>Heunggongvirae</taxon>
        <taxon>Uroviricota</taxon>
        <taxon>Caudoviricetes</taxon>
        <taxon>Peduoviridae</taxon>
        <taxon>Maltschvirus</taxon>
        <taxon>Maltschvirus maltsch</taxon>
    </lineage>
</organism>
<reference evidence="1" key="1">
    <citation type="submission" date="2020-05" db="EMBL/GenBank/DDBJ databases">
        <authorList>
            <person name="Chiriac C."/>
            <person name="Salcher M."/>
            <person name="Ghai R."/>
            <person name="Kavagutti S V."/>
        </authorList>
    </citation>
    <scope>NUCLEOTIDE SEQUENCE</scope>
</reference>
<dbReference type="EMBL" id="LR796947">
    <property type="protein sequence ID" value="CAB4177287.1"/>
    <property type="molecule type" value="Genomic_DNA"/>
</dbReference>
<proteinExistence type="predicted"/>
<gene>
    <name evidence="1" type="ORF">UFOVP999_21</name>
</gene>
<protein>
    <submittedName>
        <fullName evidence="1">Uncharacterized protein</fullName>
    </submittedName>
</protein>
<name>A0A6J5Q3S4_9CAUD</name>
<evidence type="ECO:0000313" key="1">
    <source>
        <dbReference type="EMBL" id="CAB4177287.1"/>
    </source>
</evidence>
<accession>A0A6J5Q3S4</accession>